<dbReference type="PRINTS" id="PR00114">
    <property type="entry name" value="STPHPHTASE"/>
</dbReference>
<dbReference type="KEGG" id="cph:Cpha266_2593"/>
<name>A1BJK4_CHLPD</name>
<dbReference type="InterPro" id="IPR006186">
    <property type="entry name" value="Ser/Thr-sp_prot-phosphatase"/>
</dbReference>
<dbReference type="PANTHER" id="PTHR42850:SF4">
    <property type="entry name" value="ZINC-DEPENDENT ENDOPOLYPHOSPHATASE"/>
    <property type="match status" value="1"/>
</dbReference>
<dbReference type="GO" id="GO:0005737">
    <property type="term" value="C:cytoplasm"/>
    <property type="evidence" value="ECO:0007669"/>
    <property type="project" value="TreeGrafter"/>
</dbReference>
<dbReference type="SUPFAM" id="SSF56300">
    <property type="entry name" value="Metallo-dependent phosphatases"/>
    <property type="match status" value="1"/>
</dbReference>
<gene>
    <name evidence="2" type="ordered locus">Cpha266_2593</name>
</gene>
<sequence>MGSVLSENRRIIAIGDVHGCLCSLKELLARIVLEPDDQLVFSGDMIDRGACSKDVVEYLLELGSRFSCFFLMGNHELMLLDYLVTRVPDMWFFGGGEATLRSYNSPDGFDLPSEHLDFFRGCSYFIETENFFFTHGGLDPELSIRDNLRYCKPEEFCWQRAHMRSSFLERNSYNWQKTVVCAHTPVSEPVLLDRLIAIDTGCVYKDNPLLGKLTAVILPERRIVQVSNCD</sequence>
<dbReference type="InterPro" id="IPR004843">
    <property type="entry name" value="Calcineurin-like_PHP"/>
</dbReference>
<dbReference type="AlphaFoldDB" id="A1BJK4"/>
<evidence type="ECO:0000259" key="1">
    <source>
        <dbReference type="Pfam" id="PF00149"/>
    </source>
</evidence>
<organism evidence="2 3">
    <name type="scientific">Chlorobium phaeobacteroides (strain DSM 266 / SMG 266 / 2430)</name>
    <dbReference type="NCBI Taxonomy" id="290317"/>
    <lineage>
        <taxon>Bacteria</taxon>
        <taxon>Pseudomonadati</taxon>
        <taxon>Chlorobiota</taxon>
        <taxon>Chlorobiia</taxon>
        <taxon>Chlorobiales</taxon>
        <taxon>Chlorobiaceae</taxon>
        <taxon>Chlorobium/Pelodictyon group</taxon>
        <taxon>Chlorobium</taxon>
    </lineage>
</organism>
<accession>A1BJK4</accession>
<evidence type="ECO:0000313" key="2">
    <source>
        <dbReference type="EMBL" id="ABL66581.1"/>
    </source>
</evidence>
<dbReference type="InterPro" id="IPR029052">
    <property type="entry name" value="Metallo-depent_PP-like"/>
</dbReference>
<dbReference type="PANTHER" id="PTHR42850">
    <property type="entry name" value="METALLOPHOSPHOESTERASE"/>
    <property type="match status" value="1"/>
</dbReference>
<protein>
    <submittedName>
        <fullName evidence="2">Metallophosphoesterase</fullName>
    </submittedName>
</protein>
<reference evidence="2 3" key="1">
    <citation type="submission" date="2006-12" db="EMBL/GenBank/DDBJ databases">
        <title>Complete sequence of Chlorobium phaeobacteroides DSM 266.</title>
        <authorList>
            <consortium name="US DOE Joint Genome Institute"/>
            <person name="Copeland A."/>
            <person name="Lucas S."/>
            <person name="Lapidus A."/>
            <person name="Barry K."/>
            <person name="Detter J.C."/>
            <person name="Glavina del Rio T."/>
            <person name="Hammon N."/>
            <person name="Israni S."/>
            <person name="Pitluck S."/>
            <person name="Goltsman E."/>
            <person name="Schmutz J."/>
            <person name="Larimer F."/>
            <person name="Land M."/>
            <person name="Hauser L."/>
            <person name="Mikhailova N."/>
            <person name="Li T."/>
            <person name="Overmann J."/>
            <person name="Bryant D.A."/>
            <person name="Richardson P."/>
        </authorList>
    </citation>
    <scope>NUCLEOTIDE SEQUENCE [LARGE SCALE GENOMIC DNA]</scope>
    <source>
        <strain evidence="2 3">DSM 266</strain>
    </source>
</reference>
<dbReference type="GO" id="GO:0008803">
    <property type="term" value="F:bis(5'-nucleosyl)-tetraphosphatase (symmetrical) activity"/>
    <property type="evidence" value="ECO:0007669"/>
    <property type="project" value="TreeGrafter"/>
</dbReference>
<dbReference type="OrthoDB" id="9808081at2"/>
<dbReference type="Pfam" id="PF00149">
    <property type="entry name" value="Metallophos"/>
    <property type="match status" value="1"/>
</dbReference>
<dbReference type="GO" id="GO:0110154">
    <property type="term" value="P:RNA decapping"/>
    <property type="evidence" value="ECO:0007669"/>
    <property type="project" value="TreeGrafter"/>
</dbReference>
<feature type="domain" description="Calcineurin-like phosphoesterase" evidence="1">
    <location>
        <begin position="10"/>
        <end position="187"/>
    </location>
</feature>
<evidence type="ECO:0000313" key="3">
    <source>
        <dbReference type="Proteomes" id="UP000008701"/>
    </source>
</evidence>
<dbReference type="RefSeq" id="WP_015961112.1">
    <property type="nucleotide sequence ID" value="NC_008639.1"/>
</dbReference>
<dbReference type="STRING" id="290317.Cpha266_2593"/>
<dbReference type="Proteomes" id="UP000008701">
    <property type="component" value="Chromosome"/>
</dbReference>
<dbReference type="GO" id="GO:0016791">
    <property type="term" value="F:phosphatase activity"/>
    <property type="evidence" value="ECO:0007669"/>
    <property type="project" value="TreeGrafter"/>
</dbReference>
<dbReference type="HOGENOM" id="CLU_023125_4_0_10"/>
<keyword evidence="3" id="KW-1185">Reference proteome</keyword>
<dbReference type="CDD" id="cd00144">
    <property type="entry name" value="MPP_PPP_family"/>
    <property type="match status" value="1"/>
</dbReference>
<proteinExistence type="predicted"/>
<dbReference type="EMBL" id="CP000492">
    <property type="protein sequence ID" value="ABL66581.1"/>
    <property type="molecule type" value="Genomic_DNA"/>
</dbReference>
<dbReference type="eggNOG" id="COG0639">
    <property type="taxonomic scope" value="Bacteria"/>
</dbReference>
<dbReference type="Gene3D" id="3.60.21.10">
    <property type="match status" value="1"/>
</dbReference>
<dbReference type="InterPro" id="IPR050126">
    <property type="entry name" value="Ap4A_hydrolase"/>
</dbReference>